<dbReference type="InterPro" id="IPR006311">
    <property type="entry name" value="TAT_signal"/>
</dbReference>
<dbReference type="Gene3D" id="3.30.360.10">
    <property type="entry name" value="Dihydrodipicolinate Reductase, domain 2"/>
    <property type="match status" value="1"/>
</dbReference>
<feature type="domain" description="Gfo/Idh/MocA-like oxidoreductase bacterial type C-terminal" evidence="2">
    <location>
        <begin position="214"/>
        <end position="421"/>
    </location>
</feature>
<dbReference type="EMBL" id="UOGK01000145">
    <property type="protein sequence ID" value="VAX38620.1"/>
    <property type="molecule type" value="Genomic_DNA"/>
</dbReference>
<dbReference type="InterPro" id="IPR036291">
    <property type="entry name" value="NAD(P)-bd_dom_sf"/>
</dbReference>
<dbReference type="PROSITE" id="PS51318">
    <property type="entry name" value="TAT"/>
    <property type="match status" value="1"/>
</dbReference>
<dbReference type="Pfam" id="PF01408">
    <property type="entry name" value="GFO_IDH_MocA"/>
    <property type="match status" value="1"/>
</dbReference>
<dbReference type="GO" id="GO:0000166">
    <property type="term" value="F:nucleotide binding"/>
    <property type="evidence" value="ECO:0007669"/>
    <property type="project" value="InterPro"/>
</dbReference>
<reference evidence="3" key="1">
    <citation type="submission" date="2018-06" db="EMBL/GenBank/DDBJ databases">
        <authorList>
            <person name="Zhirakovskaya E."/>
        </authorList>
    </citation>
    <scope>NUCLEOTIDE SEQUENCE</scope>
</reference>
<dbReference type="InterPro" id="IPR050463">
    <property type="entry name" value="Gfo/Idh/MocA_oxidrdct_glycsds"/>
</dbReference>
<dbReference type="AlphaFoldDB" id="A0A3B1DU08"/>
<protein>
    <submittedName>
        <fullName evidence="3">NADH-dependent dehydrogenase</fullName>
    </submittedName>
</protein>
<organism evidence="3">
    <name type="scientific">hydrothermal vent metagenome</name>
    <dbReference type="NCBI Taxonomy" id="652676"/>
    <lineage>
        <taxon>unclassified sequences</taxon>
        <taxon>metagenomes</taxon>
        <taxon>ecological metagenomes</taxon>
    </lineage>
</organism>
<evidence type="ECO:0000313" key="3">
    <source>
        <dbReference type="EMBL" id="VAX38620.1"/>
    </source>
</evidence>
<sequence>MHRPPLTRRRFLATTSVALAAPMVLANPASARRVVTNEQITIGIIGMGIRGRNIFNSYFKANDRARVLAVCDCDTIRREHWQAKINEAYATTECAVYLDYHELLARDDIDAVVIATPDHWHTTMCIDAAIAGKDIYCEKPLTHSLEESRLIIEAVRAHDCVFQTGSQQRTEYGHKFVQAVEYVRNGRIGKLISCHVGVGDHPIPCDLPEEAPEPGLDWDRWLGPAPVRPYNSILSPRGVITHYPAWRAYTEYSGGYFADMGAHHYDIAQWGIDADTSGPFEVLPPLDPASSRGAKLRFESGVEIHHGGPTGTTFVGETGMLHVDRGRIVPVPGTLFDTPIGEGDLHLPRHADHVENWLDCIHSRKRPICGVEVGARTSALCHLVNLAYKLRRPLRWDWRNWRFEDDAEANALLDCSYRPGYELPGV</sequence>
<feature type="domain" description="Gfo/Idh/MocA-like oxidoreductase N-terminal" evidence="1">
    <location>
        <begin position="40"/>
        <end position="165"/>
    </location>
</feature>
<dbReference type="SUPFAM" id="SSF55347">
    <property type="entry name" value="Glyceraldehyde-3-phosphate dehydrogenase-like, C-terminal domain"/>
    <property type="match status" value="1"/>
</dbReference>
<evidence type="ECO:0000259" key="1">
    <source>
        <dbReference type="Pfam" id="PF01408"/>
    </source>
</evidence>
<dbReference type="PANTHER" id="PTHR43818">
    <property type="entry name" value="BCDNA.GH03377"/>
    <property type="match status" value="1"/>
</dbReference>
<dbReference type="InterPro" id="IPR000683">
    <property type="entry name" value="Gfo/Idh/MocA-like_OxRdtase_N"/>
</dbReference>
<name>A0A3B1DU08_9ZZZZ</name>
<dbReference type="PANTHER" id="PTHR43818:SF5">
    <property type="entry name" value="OXIDOREDUCTASE FAMILY PROTEIN"/>
    <property type="match status" value="1"/>
</dbReference>
<dbReference type="Gene3D" id="3.40.50.720">
    <property type="entry name" value="NAD(P)-binding Rossmann-like Domain"/>
    <property type="match status" value="1"/>
</dbReference>
<accession>A0A3B1DU08</accession>
<dbReference type="SUPFAM" id="SSF51735">
    <property type="entry name" value="NAD(P)-binding Rossmann-fold domains"/>
    <property type="match status" value="1"/>
</dbReference>
<dbReference type="InterPro" id="IPR043906">
    <property type="entry name" value="Gfo/Idh/MocA_OxRdtase_bact_C"/>
</dbReference>
<dbReference type="Pfam" id="PF19051">
    <property type="entry name" value="GFO_IDH_MocA_C2"/>
    <property type="match status" value="1"/>
</dbReference>
<gene>
    <name evidence="3" type="ORF">MNBD_PLANCTO03-1014</name>
</gene>
<proteinExistence type="predicted"/>
<evidence type="ECO:0000259" key="2">
    <source>
        <dbReference type="Pfam" id="PF19051"/>
    </source>
</evidence>